<evidence type="ECO:0000259" key="3">
    <source>
        <dbReference type="Pfam" id="PF01765"/>
    </source>
</evidence>
<dbReference type="PhylomeDB" id="R7QD66"/>
<comment type="similarity">
    <text evidence="1">Belongs to the RRF family.</text>
</comment>
<dbReference type="Pfam" id="PF01765">
    <property type="entry name" value="RRF"/>
    <property type="match status" value="1"/>
</dbReference>
<dbReference type="STRING" id="2769.R7QD66"/>
<name>R7QD66_CHOCR</name>
<dbReference type="Gramene" id="CDF35386">
    <property type="protein sequence ID" value="CDF35386"/>
    <property type="gene ID" value="CHC_T00003439001"/>
</dbReference>
<accession>R7QD66</accession>
<keyword evidence="2" id="KW-0648">Protein biosynthesis</keyword>
<dbReference type="Gene3D" id="1.10.132.20">
    <property type="entry name" value="Ribosome-recycling factor"/>
    <property type="match status" value="1"/>
</dbReference>
<organism evidence="4 5">
    <name type="scientific">Chondrus crispus</name>
    <name type="common">Carrageen Irish moss</name>
    <name type="synonym">Polymorpha crispa</name>
    <dbReference type="NCBI Taxonomy" id="2769"/>
    <lineage>
        <taxon>Eukaryota</taxon>
        <taxon>Rhodophyta</taxon>
        <taxon>Florideophyceae</taxon>
        <taxon>Rhodymeniophycidae</taxon>
        <taxon>Gigartinales</taxon>
        <taxon>Gigartinaceae</taxon>
        <taxon>Chondrus</taxon>
    </lineage>
</organism>
<dbReference type="GO" id="GO:0006412">
    <property type="term" value="P:translation"/>
    <property type="evidence" value="ECO:0007669"/>
    <property type="project" value="UniProtKB-KW"/>
</dbReference>
<dbReference type="GO" id="GO:0043023">
    <property type="term" value="F:ribosomal large subunit binding"/>
    <property type="evidence" value="ECO:0007669"/>
    <property type="project" value="TreeGrafter"/>
</dbReference>
<dbReference type="EMBL" id="HG001729">
    <property type="protein sequence ID" value="CDF35386.1"/>
    <property type="molecule type" value="Genomic_DNA"/>
</dbReference>
<dbReference type="SUPFAM" id="SSF55194">
    <property type="entry name" value="Ribosome recycling factor, RRF"/>
    <property type="match status" value="1"/>
</dbReference>
<dbReference type="GeneID" id="17322914"/>
<feature type="domain" description="Ribosome recycling factor" evidence="3">
    <location>
        <begin position="66"/>
        <end position="226"/>
    </location>
</feature>
<gene>
    <name evidence="4" type="ORF">CHC_T00003439001</name>
</gene>
<reference evidence="5" key="1">
    <citation type="journal article" date="2013" name="Proc. Natl. Acad. Sci. U.S.A.">
        <title>Genome structure and metabolic features in the red seaweed Chondrus crispus shed light on evolution of the Archaeplastida.</title>
        <authorList>
            <person name="Collen J."/>
            <person name="Porcel B."/>
            <person name="Carre W."/>
            <person name="Ball S.G."/>
            <person name="Chaparro C."/>
            <person name="Tonon T."/>
            <person name="Barbeyron T."/>
            <person name="Michel G."/>
            <person name="Noel B."/>
            <person name="Valentin K."/>
            <person name="Elias M."/>
            <person name="Artiguenave F."/>
            <person name="Arun A."/>
            <person name="Aury J.M."/>
            <person name="Barbosa-Neto J.F."/>
            <person name="Bothwell J.H."/>
            <person name="Bouget F.Y."/>
            <person name="Brillet L."/>
            <person name="Cabello-Hurtado F."/>
            <person name="Capella-Gutierrez S."/>
            <person name="Charrier B."/>
            <person name="Cladiere L."/>
            <person name="Cock J.M."/>
            <person name="Coelho S.M."/>
            <person name="Colleoni C."/>
            <person name="Czjzek M."/>
            <person name="Da Silva C."/>
            <person name="Delage L."/>
            <person name="Denoeud F."/>
            <person name="Deschamps P."/>
            <person name="Dittami S.M."/>
            <person name="Gabaldon T."/>
            <person name="Gachon C.M."/>
            <person name="Groisillier A."/>
            <person name="Herve C."/>
            <person name="Jabbari K."/>
            <person name="Katinka M."/>
            <person name="Kloareg B."/>
            <person name="Kowalczyk N."/>
            <person name="Labadie K."/>
            <person name="Leblanc C."/>
            <person name="Lopez P.J."/>
            <person name="McLachlan D.H."/>
            <person name="Meslet-Cladiere L."/>
            <person name="Moustafa A."/>
            <person name="Nehr Z."/>
            <person name="Nyvall Collen P."/>
            <person name="Panaud O."/>
            <person name="Partensky F."/>
            <person name="Poulain J."/>
            <person name="Rensing S.A."/>
            <person name="Rousvoal S."/>
            <person name="Samson G."/>
            <person name="Symeonidi A."/>
            <person name="Weissenbach J."/>
            <person name="Zambounis A."/>
            <person name="Wincker P."/>
            <person name="Boyen C."/>
        </authorList>
    </citation>
    <scope>NUCLEOTIDE SEQUENCE [LARGE SCALE GENOMIC DNA]</scope>
    <source>
        <strain evidence="5">cv. Stackhouse</strain>
    </source>
</reference>
<keyword evidence="5" id="KW-1185">Reference proteome</keyword>
<evidence type="ECO:0000313" key="4">
    <source>
        <dbReference type="EMBL" id="CDF35386.1"/>
    </source>
</evidence>
<dbReference type="FunFam" id="3.30.1360.40:FF:000001">
    <property type="entry name" value="Ribosome-recycling factor"/>
    <property type="match status" value="1"/>
</dbReference>
<dbReference type="GO" id="GO:0005739">
    <property type="term" value="C:mitochondrion"/>
    <property type="evidence" value="ECO:0007669"/>
    <property type="project" value="TreeGrafter"/>
</dbReference>
<dbReference type="InterPro" id="IPR002661">
    <property type="entry name" value="Ribosome_recyc_fac"/>
</dbReference>
<dbReference type="InterPro" id="IPR023584">
    <property type="entry name" value="Ribosome_recyc_fac_dom"/>
</dbReference>
<sequence>MFRVAARTSQLLTPAPRWYPFAPCRGKKKKTNKRNSAPTDLDPEVASLINLSTFEANMQKAVDALRARYARIRASGASPGILDDIRVDAYGASTALKKLAQVSVRDGRTLLVSVFDEGTSNAVERAIRAAGLNLNPICDGPSKLKVPIPKPTEKAREGYAKVALQDAESAKVATRMVRRKAMDAVKDLKDDVGKEDLRRMENSVQQMSSKYIAVINKSLEEKVKSINAP</sequence>
<protein>
    <recommendedName>
        <fullName evidence="3">Ribosome recycling factor domain-containing protein</fullName>
    </recommendedName>
</protein>
<dbReference type="Proteomes" id="UP000012073">
    <property type="component" value="Unassembled WGS sequence"/>
</dbReference>
<dbReference type="PANTHER" id="PTHR20982:SF3">
    <property type="entry name" value="MITOCHONDRIAL RIBOSOME RECYCLING FACTOR PSEUDO 1"/>
    <property type="match status" value="1"/>
</dbReference>
<dbReference type="OMA" id="FNPMNNG"/>
<dbReference type="Gene3D" id="3.30.1360.40">
    <property type="match status" value="1"/>
</dbReference>
<dbReference type="RefSeq" id="XP_005715205.1">
    <property type="nucleotide sequence ID" value="XM_005715148.1"/>
</dbReference>
<dbReference type="AlphaFoldDB" id="R7QD66"/>
<dbReference type="OrthoDB" id="407355at2759"/>
<dbReference type="KEGG" id="ccp:CHC_T00003439001"/>
<proteinExistence type="inferred from homology"/>
<dbReference type="InterPro" id="IPR036191">
    <property type="entry name" value="RRF_sf"/>
</dbReference>
<dbReference type="PANTHER" id="PTHR20982">
    <property type="entry name" value="RIBOSOME RECYCLING FACTOR"/>
    <property type="match status" value="1"/>
</dbReference>
<evidence type="ECO:0000256" key="1">
    <source>
        <dbReference type="ARBA" id="ARBA00005912"/>
    </source>
</evidence>
<evidence type="ECO:0000256" key="2">
    <source>
        <dbReference type="ARBA" id="ARBA00022917"/>
    </source>
</evidence>
<evidence type="ECO:0000313" key="5">
    <source>
        <dbReference type="Proteomes" id="UP000012073"/>
    </source>
</evidence>